<dbReference type="InterPro" id="IPR050789">
    <property type="entry name" value="Diverse_Enzym_Activities"/>
</dbReference>
<dbReference type="EMBL" id="JXIQ01000003">
    <property type="protein sequence ID" value="KIY23859.1"/>
    <property type="molecule type" value="Genomic_DNA"/>
</dbReference>
<evidence type="ECO:0000313" key="3">
    <source>
        <dbReference type="EMBL" id="KIY23859.1"/>
    </source>
</evidence>
<dbReference type="GO" id="GO:0016787">
    <property type="term" value="F:hydrolase activity"/>
    <property type="evidence" value="ECO:0007669"/>
    <property type="project" value="UniProtKB-KW"/>
</dbReference>
<dbReference type="InterPro" id="IPR001466">
    <property type="entry name" value="Beta-lactam-related"/>
</dbReference>
<keyword evidence="1" id="KW-0378">Hydrolase</keyword>
<dbReference type="Pfam" id="PF00144">
    <property type="entry name" value="Beta-lactamase"/>
    <property type="match status" value="1"/>
</dbReference>
<protein>
    <submittedName>
        <fullName evidence="3">Beta-lactamase</fullName>
    </submittedName>
</protein>
<reference evidence="3 4" key="1">
    <citation type="submission" date="2015-01" db="EMBL/GenBank/DDBJ databases">
        <title>Draft genome sequences of the supercritical CO2 tolerant bacteria Bacillus subterraneus MITOT1 and Bacillus cereus MIT0214.</title>
        <authorList>
            <person name="Peet K.C."/>
            <person name="Thompson J.R."/>
        </authorList>
    </citation>
    <scope>NUCLEOTIDE SEQUENCE [LARGE SCALE GENOMIC DNA]</scope>
    <source>
        <strain evidence="3 4">MITOT1</strain>
    </source>
</reference>
<proteinExistence type="predicted"/>
<dbReference type="Gene3D" id="3.40.710.10">
    <property type="entry name" value="DD-peptidase/beta-lactamase superfamily"/>
    <property type="match status" value="1"/>
</dbReference>
<dbReference type="OrthoDB" id="9770183at2"/>
<feature type="domain" description="Beta-lactamase-related" evidence="2">
    <location>
        <begin position="10"/>
        <end position="334"/>
    </location>
</feature>
<keyword evidence="4" id="KW-1185">Reference proteome</keyword>
<gene>
    <name evidence="3" type="ORF">UB32_00565</name>
</gene>
<dbReference type="InterPro" id="IPR012338">
    <property type="entry name" value="Beta-lactam/transpept-like"/>
</dbReference>
<dbReference type="AlphaFoldDB" id="A0A0D6ZDH9"/>
<dbReference type="SUPFAM" id="SSF56601">
    <property type="entry name" value="beta-lactamase/transpeptidase-like"/>
    <property type="match status" value="1"/>
</dbReference>
<dbReference type="PANTHER" id="PTHR43283">
    <property type="entry name" value="BETA-LACTAMASE-RELATED"/>
    <property type="match status" value="1"/>
</dbReference>
<sequence length="353" mass="40093">MVLANFEKVTQFIEKMVMEEHVPGVVIGVTTAEKTLYKQAFGYAHYTEKIKMADETIFDLASLTKVIAVLPSILQLLDEGELELDDPIAYYLPQFKKNHQDITLKHLLAHSSGFQPEIKFYLNNISDHDTIDTIAQIQEKKRPGEEVIYSDLNFILLGKIIEKIVGMSLAAYTKKFIFDPLGMKNTYFNPPSNQKHRTAATELIESLNDYRWGEVHDENTLHFGGVSGHAGLFSTLEDLAIFSRMILNGGVMNQKRIISPQSIALSTNTYTKQLNLNRGLGWELYDSPSFSGQFLQDGFGHTGFTGTSIWFSKKNNFSTILLTNRVHFGRERNISRMRRIIHNLVAIEMSDAY</sequence>
<dbReference type="PATRIC" id="fig|285983.3.peg.3630"/>
<evidence type="ECO:0000313" key="4">
    <source>
        <dbReference type="Proteomes" id="UP000032512"/>
    </source>
</evidence>
<dbReference type="Proteomes" id="UP000032512">
    <property type="component" value="Unassembled WGS sequence"/>
</dbReference>
<evidence type="ECO:0000259" key="2">
    <source>
        <dbReference type="Pfam" id="PF00144"/>
    </source>
</evidence>
<dbReference type="RefSeq" id="WP_044390331.1">
    <property type="nucleotide sequence ID" value="NZ_JXIQ01000003.1"/>
</dbReference>
<comment type="caution">
    <text evidence="3">The sequence shown here is derived from an EMBL/GenBank/DDBJ whole genome shotgun (WGS) entry which is preliminary data.</text>
</comment>
<dbReference type="PANTHER" id="PTHR43283:SF11">
    <property type="entry name" value="BETA-LACTAMASE-RELATED DOMAIN-CONTAINING PROTEIN"/>
    <property type="match status" value="1"/>
</dbReference>
<organism evidence="3 4">
    <name type="scientific">Mesobacillus subterraneus</name>
    <dbReference type="NCBI Taxonomy" id="285983"/>
    <lineage>
        <taxon>Bacteria</taxon>
        <taxon>Bacillati</taxon>
        <taxon>Bacillota</taxon>
        <taxon>Bacilli</taxon>
        <taxon>Bacillales</taxon>
        <taxon>Bacillaceae</taxon>
        <taxon>Mesobacillus</taxon>
    </lineage>
</organism>
<name>A0A0D6ZDH9_9BACI</name>
<accession>A0A0D6ZDH9</accession>
<evidence type="ECO:0000256" key="1">
    <source>
        <dbReference type="ARBA" id="ARBA00022801"/>
    </source>
</evidence>